<evidence type="ECO:0000256" key="6">
    <source>
        <dbReference type="SAM" id="Coils"/>
    </source>
</evidence>
<dbReference type="GO" id="GO:0031514">
    <property type="term" value="C:motile cilium"/>
    <property type="evidence" value="ECO:0007669"/>
    <property type="project" value="TreeGrafter"/>
</dbReference>
<dbReference type="GO" id="GO:0005856">
    <property type="term" value="C:cytoskeleton"/>
    <property type="evidence" value="ECO:0007669"/>
    <property type="project" value="UniProtKB-SubCell"/>
</dbReference>
<evidence type="ECO:0000256" key="7">
    <source>
        <dbReference type="SAM" id="MobiDB-lite"/>
    </source>
</evidence>
<gene>
    <name evidence="8" type="ORF">SmJEL517_g00411</name>
</gene>
<dbReference type="RefSeq" id="XP_031027927.1">
    <property type="nucleotide sequence ID" value="XM_031166340.1"/>
</dbReference>
<evidence type="ECO:0000256" key="2">
    <source>
        <dbReference type="ARBA" id="ARBA00004316"/>
    </source>
</evidence>
<evidence type="ECO:0000256" key="3">
    <source>
        <dbReference type="ARBA" id="ARBA00022490"/>
    </source>
</evidence>
<reference evidence="8 9" key="1">
    <citation type="journal article" date="2019" name="Sci. Rep.">
        <title>Comparative genomics of chytrid fungi reveal insights into the obligate biotrophic and pathogenic lifestyle of Synchytrium endobioticum.</title>
        <authorList>
            <person name="van de Vossenberg B.T.L.H."/>
            <person name="Warris S."/>
            <person name="Nguyen H.D.T."/>
            <person name="van Gent-Pelzer M.P.E."/>
            <person name="Joly D.L."/>
            <person name="van de Geest H.C."/>
            <person name="Bonants P.J.M."/>
            <person name="Smith D.S."/>
            <person name="Levesque C.A."/>
            <person name="van der Lee T.A.J."/>
        </authorList>
    </citation>
    <scope>NUCLEOTIDE SEQUENCE [LARGE SCALE GENOMIC DNA]</scope>
    <source>
        <strain evidence="8 9">JEL517</strain>
    </source>
</reference>
<feature type="compositionally biased region" description="Polar residues" evidence="7">
    <location>
        <begin position="43"/>
        <end position="61"/>
    </location>
</feature>
<feature type="compositionally biased region" description="Basic and acidic residues" evidence="7">
    <location>
        <begin position="269"/>
        <end position="281"/>
    </location>
</feature>
<evidence type="ECO:0000313" key="9">
    <source>
        <dbReference type="Proteomes" id="UP000319731"/>
    </source>
</evidence>
<dbReference type="EMBL" id="QEAO01000001">
    <property type="protein sequence ID" value="TPX38212.1"/>
    <property type="molecule type" value="Genomic_DNA"/>
</dbReference>
<comment type="caution">
    <text evidence="8">The sequence shown here is derived from an EMBL/GenBank/DDBJ whole genome shotgun (WGS) entry which is preliminary data.</text>
</comment>
<evidence type="ECO:0000313" key="8">
    <source>
        <dbReference type="EMBL" id="TPX38212.1"/>
    </source>
</evidence>
<dbReference type="GO" id="GO:0005737">
    <property type="term" value="C:cytoplasm"/>
    <property type="evidence" value="ECO:0007669"/>
    <property type="project" value="TreeGrafter"/>
</dbReference>
<name>A0A507CF08_9FUNG</name>
<dbReference type="GO" id="GO:0044782">
    <property type="term" value="P:cilium organization"/>
    <property type="evidence" value="ECO:0007669"/>
    <property type="project" value="TreeGrafter"/>
</dbReference>
<protein>
    <submittedName>
        <fullName evidence="8">Uncharacterized protein</fullName>
    </submittedName>
</protein>
<dbReference type="GeneID" id="42001637"/>
<evidence type="ECO:0000256" key="4">
    <source>
        <dbReference type="ARBA" id="ARBA00023212"/>
    </source>
</evidence>
<feature type="coiled-coil region" evidence="6">
    <location>
        <begin position="94"/>
        <end position="152"/>
    </location>
</feature>
<dbReference type="PANTHER" id="PTHR14871">
    <property type="entry name" value="DYNEIN REGULATORY COMPLEX PROTEIN 9"/>
    <property type="match status" value="1"/>
</dbReference>
<organism evidence="8 9">
    <name type="scientific">Synchytrium microbalum</name>
    <dbReference type="NCBI Taxonomy" id="1806994"/>
    <lineage>
        <taxon>Eukaryota</taxon>
        <taxon>Fungi</taxon>
        <taxon>Fungi incertae sedis</taxon>
        <taxon>Chytridiomycota</taxon>
        <taxon>Chytridiomycota incertae sedis</taxon>
        <taxon>Chytridiomycetes</taxon>
        <taxon>Synchytriales</taxon>
        <taxon>Synchytriaceae</taxon>
        <taxon>Synchytrium</taxon>
    </lineage>
</organism>
<keyword evidence="6" id="KW-0175">Coiled coil</keyword>
<proteinExistence type="predicted"/>
<dbReference type="OrthoDB" id="5227681at2759"/>
<accession>A0A507CF08</accession>
<feature type="compositionally biased region" description="Basic residues" evidence="7">
    <location>
        <begin position="305"/>
        <end position="317"/>
    </location>
</feature>
<keyword evidence="4" id="KW-0206">Cytoskeleton</keyword>
<evidence type="ECO:0000256" key="5">
    <source>
        <dbReference type="ARBA" id="ARBA00023273"/>
    </source>
</evidence>
<dbReference type="AlphaFoldDB" id="A0A507CF08"/>
<keyword evidence="5" id="KW-0966">Cell projection</keyword>
<evidence type="ECO:0000256" key="1">
    <source>
        <dbReference type="ARBA" id="ARBA00004245"/>
    </source>
</evidence>
<comment type="subcellular location">
    <subcellularLocation>
        <location evidence="2">Cell projection</location>
    </subcellularLocation>
    <subcellularLocation>
        <location evidence="1">Cytoplasm</location>
        <location evidence="1">Cytoskeleton</location>
    </subcellularLocation>
</comment>
<dbReference type="PROSITE" id="PS50096">
    <property type="entry name" value="IQ"/>
    <property type="match status" value="1"/>
</dbReference>
<feature type="region of interest" description="Disordered" evidence="7">
    <location>
        <begin position="40"/>
        <end position="61"/>
    </location>
</feature>
<keyword evidence="9" id="KW-1185">Reference proteome</keyword>
<dbReference type="InterPro" id="IPR042618">
    <property type="entry name" value="IQCG"/>
</dbReference>
<keyword evidence="3" id="KW-0963">Cytoplasm</keyword>
<dbReference type="PANTHER" id="PTHR14871:SF1">
    <property type="entry name" value="DYNEIN REGULATORY COMPLEX PROTEIN 9"/>
    <property type="match status" value="1"/>
</dbReference>
<dbReference type="Proteomes" id="UP000319731">
    <property type="component" value="Unassembled WGS sequence"/>
</dbReference>
<feature type="region of interest" description="Disordered" evidence="7">
    <location>
        <begin position="269"/>
        <end position="317"/>
    </location>
</feature>
<sequence length="317" mass="36499">MATSALLSYTESVCLAVVLEDALNQLSVLDDLPSLPNDDKSLKTLSGKQSKSSSNTAQNTARVALERANTEALLSRAAREIREVRQFTSLSNAVKEESERRHALQNTLERENAAVSKLASLKQDLAREKTLLEEELTEASQAAQELRDTISEVTVSATVEQKFIRKETVAHEESARQQCSTIETKLMEENQLWLRKIELEDVAHEKIMEFLTRQREDVERQVEEWMVKYEQDTEAKATAIENIKHERATNVDKFEQLVQMFEELEHAMEEERKKAEDEKKLMMQKSQSARRLQRWWRGQLEKKRASAKAKKPKGKKK</sequence>
<dbReference type="STRING" id="1806994.A0A507CF08"/>